<dbReference type="Proteomes" id="UP000712281">
    <property type="component" value="Unassembled WGS sequence"/>
</dbReference>
<name>A0A8S9HGI8_BRACR</name>
<organism evidence="1 3">
    <name type="scientific">Brassica cretica</name>
    <name type="common">Mustard</name>
    <dbReference type="NCBI Taxonomy" id="69181"/>
    <lineage>
        <taxon>Eukaryota</taxon>
        <taxon>Viridiplantae</taxon>
        <taxon>Streptophyta</taxon>
        <taxon>Embryophyta</taxon>
        <taxon>Tracheophyta</taxon>
        <taxon>Spermatophyta</taxon>
        <taxon>Magnoliopsida</taxon>
        <taxon>eudicotyledons</taxon>
        <taxon>Gunneridae</taxon>
        <taxon>Pentapetalae</taxon>
        <taxon>rosids</taxon>
        <taxon>malvids</taxon>
        <taxon>Brassicales</taxon>
        <taxon>Brassicaceae</taxon>
        <taxon>Brassiceae</taxon>
        <taxon>Brassica</taxon>
    </lineage>
</organism>
<evidence type="ECO:0000313" key="3">
    <source>
        <dbReference type="Proteomes" id="UP000712281"/>
    </source>
</evidence>
<protein>
    <submittedName>
        <fullName evidence="1">Uncharacterized protein</fullName>
    </submittedName>
</protein>
<accession>A0A8S9HGI8</accession>
<proteinExistence type="predicted"/>
<evidence type="ECO:0000313" key="2">
    <source>
        <dbReference type="EMBL" id="KAF2596503.1"/>
    </source>
</evidence>
<evidence type="ECO:0000313" key="1">
    <source>
        <dbReference type="EMBL" id="KAF2555312.1"/>
    </source>
</evidence>
<dbReference type="AlphaFoldDB" id="A0A8S9HGI8"/>
<dbReference type="EMBL" id="QGKW02001940">
    <property type="protein sequence ID" value="KAF2555312.1"/>
    <property type="molecule type" value="Genomic_DNA"/>
</dbReference>
<reference evidence="1" key="1">
    <citation type="submission" date="2019-12" db="EMBL/GenBank/DDBJ databases">
        <title>Genome sequencing and annotation of Brassica cretica.</title>
        <authorList>
            <person name="Studholme D.J."/>
            <person name="Sarris P.F."/>
        </authorList>
    </citation>
    <scope>NUCLEOTIDE SEQUENCE</scope>
    <source>
        <strain evidence="1">PFS-001/15</strain>
        <tissue evidence="1">Leaf</tissue>
    </source>
</reference>
<dbReference type="EMBL" id="QGKW02000717">
    <property type="protein sequence ID" value="KAF2596503.1"/>
    <property type="molecule type" value="Genomic_DNA"/>
</dbReference>
<comment type="caution">
    <text evidence="1">The sequence shown here is derived from an EMBL/GenBank/DDBJ whole genome shotgun (WGS) entry which is preliminary data.</text>
</comment>
<sequence length="75" mass="8957">MTRRRHKVNDYVNRLKEILGTVPPACCMELPYFHGCCSWRYNRFKGGYLTGCYRCIWLAWFWDYGVASRSGFSFD</sequence>
<gene>
    <name evidence="2" type="ORF">F2Q68_00011847</name>
    <name evidence="1" type="ORF">F2Q68_00017563</name>
</gene>